<name>A0A6N6ML32_9HYPH</name>
<proteinExistence type="predicted"/>
<reference evidence="1 2" key="1">
    <citation type="submission" date="2019-09" db="EMBL/GenBank/DDBJ databases">
        <title>YIM 132548 draft genome.</title>
        <authorList>
            <person name="Jiang L."/>
        </authorList>
    </citation>
    <scope>NUCLEOTIDE SEQUENCE [LARGE SCALE GENOMIC DNA]</scope>
    <source>
        <strain evidence="1 2">YIM 132548</strain>
    </source>
</reference>
<gene>
    <name evidence="1" type="ORF">F6X51_17520</name>
</gene>
<comment type="caution">
    <text evidence="1">The sequence shown here is derived from an EMBL/GenBank/DDBJ whole genome shotgun (WGS) entry which is preliminary data.</text>
</comment>
<keyword evidence="2" id="KW-1185">Reference proteome</keyword>
<organism evidence="1 2">
    <name type="scientific">Methylobacterium planeticum</name>
    <dbReference type="NCBI Taxonomy" id="2615211"/>
    <lineage>
        <taxon>Bacteria</taxon>
        <taxon>Pseudomonadati</taxon>
        <taxon>Pseudomonadota</taxon>
        <taxon>Alphaproteobacteria</taxon>
        <taxon>Hyphomicrobiales</taxon>
        <taxon>Methylobacteriaceae</taxon>
        <taxon>Methylobacterium</taxon>
    </lineage>
</organism>
<accession>A0A6N6ML32</accession>
<dbReference type="Proteomes" id="UP000441523">
    <property type="component" value="Unassembled WGS sequence"/>
</dbReference>
<dbReference type="AlphaFoldDB" id="A0A6N6ML32"/>
<protein>
    <submittedName>
        <fullName evidence="1">Uncharacterized protein</fullName>
    </submittedName>
</protein>
<dbReference type="RefSeq" id="WP_150964967.1">
    <property type="nucleotide sequence ID" value="NZ_VZZJ01000016.1"/>
</dbReference>
<dbReference type="EMBL" id="VZZJ01000016">
    <property type="protein sequence ID" value="KAB1071963.1"/>
    <property type="molecule type" value="Genomic_DNA"/>
</dbReference>
<evidence type="ECO:0000313" key="2">
    <source>
        <dbReference type="Proteomes" id="UP000441523"/>
    </source>
</evidence>
<sequence>MPSSTSRTIPHLRLVVGRTAPDGAVRRSVPATAFVGVAAPAKAASERPPMPRRHKLMLLLAVEILVFGFAQAEQRYSRPGITIEMSITPNHVVT</sequence>
<evidence type="ECO:0000313" key="1">
    <source>
        <dbReference type="EMBL" id="KAB1071963.1"/>
    </source>
</evidence>